<dbReference type="EMBL" id="JAWLUP010000026">
    <property type="protein sequence ID" value="MDV7265488.1"/>
    <property type="molecule type" value="Genomic_DNA"/>
</dbReference>
<dbReference type="AlphaFoldDB" id="A0AAE4V0H6"/>
<protein>
    <submittedName>
        <fullName evidence="2">Thiolase family protein</fullName>
    </submittedName>
</protein>
<dbReference type="PANTHER" id="PTHR42870:SF1">
    <property type="entry name" value="NON-SPECIFIC LIPID-TRANSFER PROTEIN-LIKE 2"/>
    <property type="match status" value="1"/>
</dbReference>
<feature type="domain" description="Thiolase C-terminal" evidence="1">
    <location>
        <begin position="267"/>
        <end position="394"/>
    </location>
</feature>
<evidence type="ECO:0000313" key="2">
    <source>
        <dbReference type="EMBL" id="MDV7265488.1"/>
    </source>
</evidence>
<comment type="caution">
    <text evidence="2">The sequence shown here is derived from an EMBL/GenBank/DDBJ whole genome shotgun (WGS) entry which is preliminary data.</text>
</comment>
<gene>
    <name evidence="2" type="ORF">R4315_13140</name>
</gene>
<dbReference type="CDD" id="cd00829">
    <property type="entry name" value="SCP-x_thiolase"/>
    <property type="match status" value="1"/>
</dbReference>
<sequence>MNILPQRNPMKDRVAVTGLGRSPYARDRNTTELTMVLEAATRAIADAGLTADQIDGVVGGGLHTGGIDPAIVASALGLPSVTFWTTARPPIGNHLTAAVNAVWSGTADAVLVYHSVYRLGRGAFRERAAVGLADGRAMLGDGHTESEPYGMFGPTGYAAWAERYLATYDRKRQDFGLVALNGRANAADNPDAVMRDPLTMDGYLAGRMIREPLCVYDMDVPIDGADAFVVTTAERAADGPNRPVTIHALSMGLTAHPEEHLTVSLDHTGQSISANALLARSDLGINDFDVLFPYDGFSLITLHCLETYGFCKPGEAGDFLREHWDDSRGRVLIDGKVPINPHGGSLSEGGTQGAGHLREAVLQLRGESGKRQVPHAASALLTPGGLFFNAQGIALRAS</sequence>
<dbReference type="GO" id="GO:0016747">
    <property type="term" value="F:acyltransferase activity, transferring groups other than amino-acyl groups"/>
    <property type="evidence" value="ECO:0007669"/>
    <property type="project" value="InterPro"/>
</dbReference>
<dbReference type="InterPro" id="IPR002155">
    <property type="entry name" value="Thiolase"/>
</dbReference>
<dbReference type="SUPFAM" id="SSF53901">
    <property type="entry name" value="Thiolase-like"/>
    <property type="match status" value="2"/>
</dbReference>
<reference evidence="2" key="1">
    <citation type="submission" date="2023-10" db="EMBL/GenBank/DDBJ databases">
        <title>Development of a sustainable strategy for remediation of hydrocarbon-contaminated territories based on the waste exchange concept.</title>
        <authorList>
            <person name="Krivoruchko A."/>
        </authorList>
    </citation>
    <scope>NUCLEOTIDE SEQUENCE</scope>
    <source>
        <strain evidence="2">IEGM 68</strain>
    </source>
</reference>
<dbReference type="InterPro" id="IPR055140">
    <property type="entry name" value="Thiolase_C_2"/>
</dbReference>
<dbReference type="RefSeq" id="WP_317744441.1">
    <property type="nucleotide sequence ID" value="NZ_JAWLUP010000026.1"/>
</dbReference>
<proteinExistence type="predicted"/>
<evidence type="ECO:0000313" key="3">
    <source>
        <dbReference type="Proteomes" id="UP001185863"/>
    </source>
</evidence>
<name>A0AAE4V0H6_9NOCA</name>
<dbReference type="PIRSF" id="PIRSF000429">
    <property type="entry name" value="Ac-CoA_Ac_transf"/>
    <property type="match status" value="1"/>
</dbReference>
<dbReference type="PANTHER" id="PTHR42870">
    <property type="entry name" value="ACETYL-COA C-ACETYLTRANSFERASE"/>
    <property type="match status" value="1"/>
</dbReference>
<dbReference type="InterPro" id="IPR016039">
    <property type="entry name" value="Thiolase-like"/>
</dbReference>
<accession>A0AAE4V0H6</accession>
<evidence type="ECO:0000259" key="1">
    <source>
        <dbReference type="Pfam" id="PF22691"/>
    </source>
</evidence>
<dbReference type="Proteomes" id="UP001185863">
    <property type="component" value="Unassembled WGS sequence"/>
</dbReference>
<dbReference type="Pfam" id="PF22691">
    <property type="entry name" value="Thiolase_C_1"/>
    <property type="match status" value="1"/>
</dbReference>
<dbReference type="Gene3D" id="3.40.47.10">
    <property type="match status" value="1"/>
</dbReference>
<organism evidence="2 3">
    <name type="scientific">Rhodococcus oxybenzonivorans</name>
    <dbReference type="NCBI Taxonomy" id="1990687"/>
    <lineage>
        <taxon>Bacteria</taxon>
        <taxon>Bacillati</taxon>
        <taxon>Actinomycetota</taxon>
        <taxon>Actinomycetes</taxon>
        <taxon>Mycobacteriales</taxon>
        <taxon>Nocardiaceae</taxon>
        <taxon>Rhodococcus</taxon>
    </lineage>
</organism>